<feature type="region of interest" description="Disordered" evidence="1">
    <location>
        <begin position="27"/>
        <end position="52"/>
    </location>
</feature>
<organism evidence="2">
    <name type="scientific">hydrothermal vent metagenome</name>
    <dbReference type="NCBI Taxonomy" id="652676"/>
    <lineage>
        <taxon>unclassified sequences</taxon>
        <taxon>metagenomes</taxon>
        <taxon>ecological metagenomes</taxon>
    </lineage>
</organism>
<protein>
    <submittedName>
        <fullName evidence="2">Uncharacterized protein</fullName>
    </submittedName>
</protein>
<evidence type="ECO:0000313" key="2">
    <source>
        <dbReference type="EMBL" id="CUS45936.1"/>
    </source>
</evidence>
<dbReference type="PROSITE" id="PS51257">
    <property type="entry name" value="PROKAR_LIPOPROTEIN"/>
    <property type="match status" value="1"/>
</dbReference>
<evidence type="ECO:0000256" key="1">
    <source>
        <dbReference type="SAM" id="MobiDB-lite"/>
    </source>
</evidence>
<sequence length="166" mass="17077">MKRALPFACLALLCGCAERSTTRYPSLLPRPVETTSLTEPEASPPAAATPDAPTDAKLAAMKVTLDKSATAFVPAADRAERAAIAAKGQPAGSEGWITAQSALAELDGYRATTSAVLTDIEDLAIARATAGEPDYPGIATLRAAAETQLQAQSARIAAIQAMLPEA</sequence>
<reference evidence="2" key="1">
    <citation type="submission" date="2015-10" db="EMBL/GenBank/DDBJ databases">
        <authorList>
            <person name="Gilbert D.G."/>
        </authorList>
    </citation>
    <scope>NUCLEOTIDE SEQUENCE</scope>
</reference>
<dbReference type="AlphaFoldDB" id="A0A170PPR2"/>
<proteinExistence type="predicted"/>
<accession>A0A170PPR2</accession>
<feature type="compositionally biased region" description="Low complexity" evidence="1">
    <location>
        <begin position="36"/>
        <end position="52"/>
    </location>
</feature>
<dbReference type="EMBL" id="CZQE01000316">
    <property type="protein sequence ID" value="CUS45936.1"/>
    <property type="molecule type" value="Genomic_DNA"/>
</dbReference>
<name>A0A170PPR2_9ZZZZ</name>
<gene>
    <name evidence="2" type="ORF">MGWOODY_Smn53</name>
</gene>